<dbReference type="PANTHER" id="PTHR47966">
    <property type="entry name" value="BETA-SITE APP-CLEAVING ENZYME, ISOFORM A-RELATED"/>
    <property type="match status" value="1"/>
</dbReference>
<evidence type="ECO:0000256" key="1">
    <source>
        <dbReference type="ARBA" id="ARBA00007447"/>
    </source>
</evidence>
<dbReference type="CDD" id="cd05471">
    <property type="entry name" value="pepsin_like"/>
    <property type="match status" value="1"/>
</dbReference>
<dbReference type="OrthoDB" id="660550at2759"/>
<accession>K5WQZ2</accession>
<dbReference type="KEGG" id="pco:PHACADRAFT_248776"/>
<dbReference type="PANTHER" id="PTHR47966:SF51">
    <property type="entry name" value="BETA-SITE APP-CLEAVING ENZYME, ISOFORM A-RELATED"/>
    <property type="match status" value="1"/>
</dbReference>
<dbReference type="InterPro" id="IPR034164">
    <property type="entry name" value="Pepsin-like_dom"/>
</dbReference>
<dbReference type="HOGENOM" id="CLU_038846_1_0_1"/>
<protein>
    <recommendedName>
        <fullName evidence="2">Peptidase A1 domain-containing protein</fullName>
    </recommendedName>
</protein>
<organism evidence="3 4">
    <name type="scientific">Phanerochaete carnosa (strain HHB-10118-sp)</name>
    <name type="common">White-rot fungus</name>
    <name type="synonym">Peniophora carnosa</name>
    <dbReference type="NCBI Taxonomy" id="650164"/>
    <lineage>
        <taxon>Eukaryota</taxon>
        <taxon>Fungi</taxon>
        <taxon>Dikarya</taxon>
        <taxon>Basidiomycota</taxon>
        <taxon>Agaricomycotina</taxon>
        <taxon>Agaricomycetes</taxon>
        <taxon>Polyporales</taxon>
        <taxon>Phanerochaetaceae</taxon>
        <taxon>Phanerochaete</taxon>
    </lineage>
</organism>
<dbReference type="SUPFAM" id="SSF50630">
    <property type="entry name" value="Acid proteases"/>
    <property type="match status" value="1"/>
</dbReference>
<dbReference type="PRINTS" id="PR00792">
    <property type="entry name" value="PEPSIN"/>
</dbReference>
<dbReference type="PROSITE" id="PS51767">
    <property type="entry name" value="PEPTIDASE_A1"/>
    <property type="match status" value="1"/>
</dbReference>
<evidence type="ECO:0000313" key="3">
    <source>
        <dbReference type="EMBL" id="EKM61875.1"/>
    </source>
</evidence>
<gene>
    <name evidence="3" type="ORF">PHACADRAFT_248776</name>
</gene>
<dbReference type="FunCoup" id="K5WQZ2">
    <property type="interactions" value="60"/>
</dbReference>
<dbReference type="GO" id="GO:0004190">
    <property type="term" value="F:aspartic-type endopeptidase activity"/>
    <property type="evidence" value="ECO:0007669"/>
    <property type="project" value="InterPro"/>
</dbReference>
<dbReference type="GO" id="GO:0006508">
    <property type="term" value="P:proteolysis"/>
    <property type="evidence" value="ECO:0007669"/>
    <property type="project" value="InterPro"/>
</dbReference>
<dbReference type="Pfam" id="PF00026">
    <property type="entry name" value="Asp"/>
    <property type="match status" value="1"/>
</dbReference>
<dbReference type="Proteomes" id="UP000008370">
    <property type="component" value="Unassembled WGS sequence"/>
</dbReference>
<dbReference type="InterPro" id="IPR033121">
    <property type="entry name" value="PEPTIDASE_A1"/>
</dbReference>
<proteinExistence type="inferred from homology"/>
<comment type="similarity">
    <text evidence="1">Belongs to the peptidase A1 family.</text>
</comment>
<sequence>MDPALSLVRFACQKLSPLSDALSGRLVEDQVALGNLTISNQGIGAALLSEGFDGVDGILGIGPTDLTQDTTTGLGTVPTVTDNAFSQGLITSKEVGISFTPSNQTTATNGELTFGGIDSSKFVGEITFVPITTTSPSSEFVGIDQSITYGTANMPVLEQTAGIADTGTTLIMIASDAFATYEGLTGGVMDETTGLLMITPTQFANLQSLFFNIGGTAFELTPNAQIFPRALNTAIGGSADDIFLIVGNLGTESGSGMDFINGFAFLERFFFVWDSSTPRAGFAQTPFTFTETN</sequence>
<evidence type="ECO:0000259" key="2">
    <source>
        <dbReference type="PROSITE" id="PS51767"/>
    </source>
</evidence>
<dbReference type="InParanoid" id="K5WQZ2"/>
<dbReference type="EMBL" id="JH930468">
    <property type="protein sequence ID" value="EKM61875.1"/>
    <property type="molecule type" value="Genomic_DNA"/>
</dbReference>
<dbReference type="InterPro" id="IPR001461">
    <property type="entry name" value="Aspartic_peptidase_A1"/>
</dbReference>
<name>K5WQZ2_PHACS</name>
<feature type="domain" description="Peptidase A1" evidence="2">
    <location>
        <begin position="1"/>
        <end position="283"/>
    </location>
</feature>
<dbReference type="InterPro" id="IPR021109">
    <property type="entry name" value="Peptidase_aspartic_dom_sf"/>
</dbReference>
<dbReference type="RefSeq" id="XP_007391268.1">
    <property type="nucleotide sequence ID" value="XM_007391206.1"/>
</dbReference>
<dbReference type="GeneID" id="18914440"/>
<dbReference type="AlphaFoldDB" id="K5WQZ2"/>
<reference evidence="3 4" key="1">
    <citation type="journal article" date="2012" name="BMC Genomics">
        <title>Comparative genomics of the white-rot fungi, Phanerochaete carnosa and P. chrysosporium, to elucidate the genetic basis of the distinct wood types they colonize.</title>
        <authorList>
            <person name="Suzuki H."/>
            <person name="MacDonald J."/>
            <person name="Syed K."/>
            <person name="Salamov A."/>
            <person name="Hori C."/>
            <person name="Aerts A."/>
            <person name="Henrissat B."/>
            <person name="Wiebenga A."/>
            <person name="vanKuyk P.A."/>
            <person name="Barry K."/>
            <person name="Lindquist E."/>
            <person name="LaButti K."/>
            <person name="Lapidus A."/>
            <person name="Lucas S."/>
            <person name="Coutinho P."/>
            <person name="Gong Y."/>
            <person name="Samejima M."/>
            <person name="Mahadevan R."/>
            <person name="Abou-Zaid M."/>
            <person name="de Vries R.P."/>
            <person name="Igarashi K."/>
            <person name="Yadav J.S."/>
            <person name="Grigoriev I.V."/>
            <person name="Master E.R."/>
        </authorList>
    </citation>
    <scope>NUCLEOTIDE SEQUENCE [LARGE SCALE GENOMIC DNA]</scope>
    <source>
        <strain evidence="3 4">HHB-10118-sp</strain>
    </source>
</reference>
<dbReference type="Gene3D" id="2.40.70.10">
    <property type="entry name" value="Acid Proteases"/>
    <property type="match status" value="2"/>
</dbReference>
<keyword evidence="4" id="KW-1185">Reference proteome</keyword>
<evidence type="ECO:0000313" key="4">
    <source>
        <dbReference type="Proteomes" id="UP000008370"/>
    </source>
</evidence>